<evidence type="ECO:0000313" key="1">
    <source>
        <dbReference type="EMBL" id="MDN2479984.1"/>
    </source>
</evidence>
<dbReference type="NCBIfam" id="TIGR02436">
    <property type="entry name" value="four helix bundle protein"/>
    <property type="match status" value="1"/>
</dbReference>
<dbReference type="NCBIfam" id="NF008912">
    <property type="entry name" value="PRK12275.1-6"/>
    <property type="match status" value="1"/>
</dbReference>
<dbReference type="InterPro" id="IPR012657">
    <property type="entry name" value="23S_rRNA-intervening_sequence"/>
</dbReference>
<sequence>MRFEKLGVWKRACRLSSDIYKQTKLVRDFGFRDQITRSALSVASNIAEGEERNSLKENIRFLYCAKGSLAELLTQIYIGMDVGYIHKESGREAIVESKQIAAMLSRLIQVKQEQLRRTER</sequence>
<dbReference type="InterPro" id="IPR036583">
    <property type="entry name" value="23S_rRNA_IVS_sf"/>
</dbReference>
<gene>
    <name evidence="1" type="ORF">QWJ08_00900</name>
</gene>
<organism evidence="1 2">
    <name type="scientific">Vibrio agarivorans</name>
    <dbReference type="NCBI Taxonomy" id="153622"/>
    <lineage>
        <taxon>Bacteria</taxon>
        <taxon>Pseudomonadati</taxon>
        <taxon>Pseudomonadota</taxon>
        <taxon>Gammaproteobacteria</taxon>
        <taxon>Vibrionales</taxon>
        <taxon>Vibrionaceae</taxon>
        <taxon>Vibrio</taxon>
    </lineage>
</organism>
<accession>A0ABT7XW35</accession>
<evidence type="ECO:0000313" key="2">
    <source>
        <dbReference type="Proteomes" id="UP001169719"/>
    </source>
</evidence>
<reference evidence="1" key="1">
    <citation type="submission" date="2024-05" db="EMBL/GenBank/DDBJ databases">
        <title>Genome Sequences of Four Agar- Degrading Marine Bacteria.</title>
        <authorList>
            <person name="Phillips E.K."/>
            <person name="Shaffer J.C."/>
            <person name="Henson M.W."/>
            <person name="Temperton B."/>
            <person name="Thrash C.J."/>
            <person name="Martin M.O."/>
        </authorList>
    </citation>
    <scope>NUCLEOTIDE SEQUENCE</scope>
    <source>
        <strain evidence="1">EKP203</strain>
    </source>
</reference>
<dbReference type="PANTHER" id="PTHR38471:SF2">
    <property type="entry name" value="FOUR HELIX BUNDLE PROTEIN"/>
    <property type="match status" value="1"/>
</dbReference>
<dbReference type="Pfam" id="PF05635">
    <property type="entry name" value="23S_rRNA_IVP"/>
    <property type="match status" value="1"/>
</dbReference>
<comment type="caution">
    <text evidence="1">The sequence shown here is derived from an EMBL/GenBank/DDBJ whole genome shotgun (WGS) entry which is preliminary data.</text>
</comment>
<dbReference type="PANTHER" id="PTHR38471">
    <property type="entry name" value="FOUR HELIX BUNDLE PROTEIN"/>
    <property type="match status" value="1"/>
</dbReference>
<keyword evidence="2" id="KW-1185">Reference proteome</keyword>
<protein>
    <submittedName>
        <fullName evidence="1">Four helix bundle protein</fullName>
    </submittedName>
</protein>
<name>A0ABT7XW35_9VIBR</name>
<dbReference type="Gene3D" id="1.20.1440.60">
    <property type="entry name" value="23S rRNA-intervening sequence"/>
    <property type="match status" value="1"/>
</dbReference>
<dbReference type="Proteomes" id="UP001169719">
    <property type="component" value="Unassembled WGS sequence"/>
</dbReference>
<dbReference type="EMBL" id="JAUEOZ010000001">
    <property type="protein sequence ID" value="MDN2479984.1"/>
    <property type="molecule type" value="Genomic_DNA"/>
</dbReference>
<dbReference type="CDD" id="cd16377">
    <property type="entry name" value="23S_rRNA_IVP_like"/>
    <property type="match status" value="1"/>
</dbReference>
<dbReference type="SUPFAM" id="SSF158446">
    <property type="entry name" value="IVS-encoded protein-like"/>
    <property type="match status" value="1"/>
</dbReference>
<proteinExistence type="predicted"/>